<dbReference type="AlphaFoldDB" id="A0A8C3U7T0"/>
<evidence type="ECO:0000256" key="2">
    <source>
        <dbReference type="ARBA" id="ARBA00023242"/>
    </source>
</evidence>
<dbReference type="Ensembl" id="ENSCUST00005010521.1">
    <property type="protein sequence ID" value="ENSCUSP00005010093.1"/>
    <property type="gene ID" value="ENSCUSG00005006452.1"/>
</dbReference>
<dbReference type="PANTHER" id="PTHR12610">
    <property type="entry name" value="SINGLE STRANDED DNA BINDING PROTEIN"/>
    <property type="match status" value="1"/>
</dbReference>
<reference evidence="4" key="3">
    <citation type="submission" date="2025-09" db="UniProtKB">
        <authorList>
            <consortium name="Ensembl"/>
        </authorList>
    </citation>
    <scope>IDENTIFICATION</scope>
</reference>
<feature type="region of interest" description="Disordered" evidence="3">
    <location>
        <begin position="164"/>
        <end position="287"/>
    </location>
</feature>
<dbReference type="Pfam" id="PF04503">
    <property type="entry name" value="SSDP"/>
    <property type="match status" value="1"/>
</dbReference>
<feature type="compositionally biased region" description="Polar residues" evidence="3">
    <location>
        <begin position="212"/>
        <end position="223"/>
    </location>
</feature>
<dbReference type="PANTHER" id="PTHR12610:SF30">
    <property type="entry name" value="SINGLE-STRANDED DNA-BINDING PROTEIN 4"/>
    <property type="match status" value="1"/>
</dbReference>
<dbReference type="GO" id="GO:0005634">
    <property type="term" value="C:nucleus"/>
    <property type="evidence" value="ECO:0007669"/>
    <property type="project" value="UniProtKB-SubCell"/>
</dbReference>
<feature type="region of interest" description="Disordered" evidence="3">
    <location>
        <begin position="1"/>
        <end position="55"/>
    </location>
</feature>
<evidence type="ECO:0000313" key="5">
    <source>
        <dbReference type="Proteomes" id="UP000694563"/>
    </source>
</evidence>
<evidence type="ECO:0000256" key="3">
    <source>
        <dbReference type="SAM" id="MobiDB-lite"/>
    </source>
</evidence>
<dbReference type="GO" id="GO:0045944">
    <property type="term" value="P:positive regulation of transcription by RNA polymerase II"/>
    <property type="evidence" value="ECO:0007669"/>
    <property type="project" value="TreeGrafter"/>
</dbReference>
<reference evidence="4" key="1">
    <citation type="submission" date="2020-10" db="EMBL/GenBank/DDBJ databases">
        <title>Catharus ustulatus (Swainson's thrush) genome, bCatUst1, primary haplotype v2.</title>
        <authorList>
            <person name="Delmore K."/>
            <person name="Vafadar M."/>
            <person name="Formenti G."/>
            <person name="Chow W."/>
            <person name="Pelan S."/>
            <person name="Howe K."/>
            <person name="Rhie A."/>
            <person name="Mountcastle J."/>
            <person name="Haase B."/>
            <person name="Fedrigo O."/>
            <person name="Jarvis E.D."/>
        </authorList>
    </citation>
    <scope>NUCLEOTIDE SEQUENCE [LARGE SCALE GENOMIC DNA]</scope>
</reference>
<comment type="subcellular location">
    <subcellularLocation>
        <location evidence="1">Nucleus</location>
    </subcellularLocation>
</comment>
<proteinExistence type="predicted"/>
<dbReference type="Proteomes" id="UP000694563">
    <property type="component" value="Chromosome 29"/>
</dbReference>
<organism evidence="4 5">
    <name type="scientific">Catharus ustulatus</name>
    <name type="common">Russet-backed thrush</name>
    <name type="synonym">Hylocichla ustulatus</name>
    <dbReference type="NCBI Taxonomy" id="91951"/>
    <lineage>
        <taxon>Eukaryota</taxon>
        <taxon>Metazoa</taxon>
        <taxon>Chordata</taxon>
        <taxon>Craniata</taxon>
        <taxon>Vertebrata</taxon>
        <taxon>Euteleostomi</taxon>
        <taxon>Archelosauria</taxon>
        <taxon>Archosauria</taxon>
        <taxon>Dinosauria</taxon>
        <taxon>Saurischia</taxon>
        <taxon>Theropoda</taxon>
        <taxon>Coelurosauria</taxon>
        <taxon>Aves</taxon>
        <taxon>Neognathae</taxon>
        <taxon>Neoaves</taxon>
        <taxon>Telluraves</taxon>
        <taxon>Australaves</taxon>
        <taxon>Passeriformes</taxon>
        <taxon>Turdidae</taxon>
        <taxon>Catharus</taxon>
    </lineage>
</organism>
<evidence type="ECO:0000256" key="1">
    <source>
        <dbReference type="ARBA" id="ARBA00004123"/>
    </source>
</evidence>
<feature type="compositionally biased region" description="Low complexity" evidence="3">
    <location>
        <begin position="267"/>
        <end position="278"/>
    </location>
</feature>
<protein>
    <submittedName>
        <fullName evidence="4">Single stranded DNA binding protein 4</fullName>
    </submittedName>
</protein>
<feature type="compositionally biased region" description="Pro residues" evidence="3">
    <location>
        <begin position="1"/>
        <end position="22"/>
    </location>
</feature>
<accession>A0A8C3U7T0</accession>
<evidence type="ECO:0000313" key="4">
    <source>
        <dbReference type="Ensembl" id="ENSCUSP00005010093.1"/>
    </source>
</evidence>
<keyword evidence="5" id="KW-1185">Reference proteome</keyword>
<reference evidence="4" key="2">
    <citation type="submission" date="2025-08" db="UniProtKB">
        <authorList>
            <consortium name="Ensembl"/>
        </authorList>
    </citation>
    <scope>IDENTIFICATION</scope>
</reference>
<keyword evidence="2" id="KW-0539">Nucleus</keyword>
<feature type="compositionally biased region" description="Basic residues" evidence="3">
    <location>
        <begin position="238"/>
        <end position="249"/>
    </location>
</feature>
<sequence>MSPRYPGGPRPPLRMPNQPPVGVPGSQPLLPNAMDPAARSQGHPGMGGPMQRMNPPRGMAGMGPQAGGTLRTMGTPPHCPHCLPRGPGGRGPWPNPNANSVSFGIWGVWEGGFLLGVSPRVPPVLTPPLSPPDHSTNSSENMYTMMNPIGPGLGTGGIPPPFLTPSFPLAMEPHHMNGSLGSGDMDGLPKSSPSNLGALSNPPGTPRDDAELSSNFLNPFQSDSVRDPAGTPADPRGGRRRGRGARGGRGRGGSATKSHWRPPEIVSPSPAAATAATALGSPWPSSV</sequence>
<name>A0A8C3U7T0_CATUS</name>